<evidence type="ECO:0000313" key="15">
    <source>
        <dbReference type="Proteomes" id="UP000236434"/>
    </source>
</evidence>
<dbReference type="EC" id="6.3.2.10" evidence="10"/>
<comment type="subcellular location">
    <subcellularLocation>
        <location evidence="10">Cytoplasm</location>
    </subcellularLocation>
</comment>
<dbReference type="Gene3D" id="3.40.1390.10">
    <property type="entry name" value="MurE/MurF, N-terminal domain"/>
    <property type="match status" value="1"/>
</dbReference>
<dbReference type="InterPro" id="IPR004101">
    <property type="entry name" value="Mur_ligase_C"/>
</dbReference>
<evidence type="ECO:0000256" key="9">
    <source>
        <dbReference type="ARBA" id="ARBA00023316"/>
    </source>
</evidence>
<evidence type="ECO:0000256" key="7">
    <source>
        <dbReference type="ARBA" id="ARBA00022984"/>
    </source>
</evidence>
<dbReference type="Gene3D" id="3.40.1190.10">
    <property type="entry name" value="Mur-like, catalytic domain"/>
    <property type="match status" value="1"/>
</dbReference>
<dbReference type="Pfam" id="PF02875">
    <property type="entry name" value="Mur_ligase_C"/>
    <property type="match status" value="1"/>
</dbReference>
<evidence type="ECO:0000256" key="3">
    <source>
        <dbReference type="ARBA" id="ARBA00022618"/>
    </source>
</evidence>
<comment type="caution">
    <text evidence="14">The sequence shown here is derived from an EMBL/GenBank/DDBJ whole genome shotgun (WGS) entry which is preliminary data.</text>
</comment>
<dbReference type="InterPro" id="IPR000713">
    <property type="entry name" value="Mur_ligase_N"/>
</dbReference>
<dbReference type="Pfam" id="PF08245">
    <property type="entry name" value="Mur_ligase_M"/>
    <property type="match status" value="1"/>
</dbReference>
<evidence type="ECO:0000256" key="8">
    <source>
        <dbReference type="ARBA" id="ARBA00023306"/>
    </source>
</evidence>
<evidence type="ECO:0000259" key="12">
    <source>
        <dbReference type="Pfam" id="PF02875"/>
    </source>
</evidence>
<comment type="pathway">
    <text evidence="10">Cell wall biogenesis; peptidoglycan biosynthesis.</text>
</comment>
<evidence type="ECO:0000256" key="5">
    <source>
        <dbReference type="ARBA" id="ARBA00022840"/>
    </source>
</evidence>
<dbReference type="SUPFAM" id="SSF63418">
    <property type="entry name" value="MurE/MurF N-terminal domain"/>
    <property type="match status" value="1"/>
</dbReference>
<dbReference type="SUPFAM" id="SSF53244">
    <property type="entry name" value="MurD-like peptide ligases, peptide-binding domain"/>
    <property type="match status" value="1"/>
</dbReference>
<dbReference type="PANTHER" id="PTHR43024:SF1">
    <property type="entry name" value="UDP-N-ACETYLMURAMOYL-TRIPEPTIDE--D-ALANYL-D-ALANINE LIGASE"/>
    <property type="match status" value="1"/>
</dbReference>
<reference evidence="14 15" key="1">
    <citation type="submission" date="2013-12" db="EMBL/GenBank/DDBJ databases">
        <title>Comparative genomics of Petrotoga isolates.</title>
        <authorList>
            <person name="Nesbo C.L."/>
            <person name="Charchuk R."/>
            <person name="Chow K."/>
        </authorList>
    </citation>
    <scope>NUCLEOTIDE SEQUENCE [LARGE SCALE GENOMIC DNA]</scope>
    <source>
        <strain evidence="14 15">DSM 13574</strain>
    </source>
</reference>
<dbReference type="InterPro" id="IPR035911">
    <property type="entry name" value="MurE/MurF_N"/>
</dbReference>
<proteinExistence type="predicted"/>
<dbReference type="AlphaFoldDB" id="A0A2K1P5Y6"/>
<accession>A0A2K1P5Y6</accession>
<dbReference type="GO" id="GO:0005737">
    <property type="term" value="C:cytoplasm"/>
    <property type="evidence" value="ECO:0007669"/>
    <property type="project" value="UniProtKB-SubCell"/>
</dbReference>
<dbReference type="GO" id="GO:0008766">
    <property type="term" value="F:UDP-N-acetylmuramoylalanyl-D-glutamyl-2,6-diaminopimelate-D-alanyl-D-alanine ligase activity"/>
    <property type="evidence" value="ECO:0007669"/>
    <property type="project" value="RHEA"/>
</dbReference>
<protein>
    <recommendedName>
        <fullName evidence="10">UDP-N-acetylmuramoyl-tripeptide--D-alanyl-D-alanine ligase</fullName>
        <ecNumber evidence="10">6.3.2.10</ecNumber>
    </recommendedName>
</protein>
<dbReference type="Proteomes" id="UP000236434">
    <property type="component" value="Unassembled WGS sequence"/>
</dbReference>
<keyword evidence="4" id="KW-0547">Nucleotide-binding</keyword>
<dbReference type="NCBIfam" id="TIGR01143">
    <property type="entry name" value="murF"/>
    <property type="match status" value="1"/>
</dbReference>
<dbReference type="Gene3D" id="3.90.190.20">
    <property type="entry name" value="Mur ligase, C-terminal domain"/>
    <property type="match status" value="1"/>
</dbReference>
<evidence type="ECO:0000256" key="2">
    <source>
        <dbReference type="ARBA" id="ARBA00022598"/>
    </source>
</evidence>
<dbReference type="PANTHER" id="PTHR43024">
    <property type="entry name" value="UDP-N-ACETYLMURAMOYL-TRIPEPTIDE--D-ALANYL-D-ALANINE LIGASE"/>
    <property type="match status" value="1"/>
</dbReference>
<dbReference type="Pfam" id="PF01225">
    <property type="entry name" value="Mur_ligase"/>
    <property type="match status" value="1"/>
</dbReference>
<comment type="catalytic activity">
    <reaction evidence="10">
        <text>D-alanyl-D-alanine + UDP-N-acetyl-alpha-D-muramoyl-L-alanyl-gamma-D-glutamyl-meso-2,6-diaminopimelate + ATP = UDP-N-acetyl-alpha-D-muramoyl-L-alanyl-gamma-D-glutamyl-meso-2,6-diaminopimeloyl-D-alanyl-D-alanine + ADP + phosphate + H(+)</text>
        <dbReference type="Rhea" id="RHEA:28374"/>
        <dbReference type="ChEBI" id="CHEBI:15378"/>
        <dbReference type="ChEBI" id="CHEBI:30616"/>
        <dbReference type="ChEBI" id="CHEBI:43474"/>
        <dbReference type="ChEBI" id="CHEBI:57822"/>
        <dbReference type="ChEBI" id="CHEBI:61386"/>
        <dbReference type="ChEBI" id="CHEBI:83905"/>
        <dbReference type="ChEBI" id="CHEBI:456216"/>
        <dbReference type="EC" id="6.3.2.10"/>
    </reaction>
</comment>
<keyword evidence="9 10" id="KW-0961">Cell wall biogenesis/degradation</keyword>
<dbReference type="UniPathway" id="UPA00219"/>
<name>A0A2K1P5Y6_9BACT</name>
<dbReference type="InterPro" id="IPR051046">
    <property type="entry name" value="MurCDEF_CellWall_CoF430Synth"/>
</dbReference>
<dbReference type="GO" id="GO:0009252">
    <property type="term" value="P:peptidoglycan biosynthetic process"/>
    <property type="evidence" value="ECO:0007669"/>
    <property type="project" value="UniProtKB-UniPathway"/>
</dbReference>
<dbReference type="InterPro" id="IPR036615">
    <property type="entry name" value="Mur_ligase_C_dom_sf"/>
</dbReference>
<evidence type="ECO:0000259" key="13">
    <source>
        <dbReference type="Pfam" id="PF08245"/>
    </source>
</evidence>
<gene>
    <name evidence="14" type="ORF">X929_01520</name>
</gene>
<dbReference type="InterPro" id="IPR036565">
    <property type="entry name" value="Mur-like_cat_sf"/>
</dbReference>
<feature type="domain" description="Mur ligase N-terminal catalytic" evidence="11">
    <location>
        <begin position="10"/>
        <end position="56"/>
    </location>
</feature>
<dbReference type="GO" id="GO:0051301">
    <property type="term" value="P:cell division"/>
    <property type="evidence" value="ECO:0007669"/>
    <property type="project" value="UniProtKB-KW"/>
</dbReference>
<organism evidence="14 15">
    <name type="scientific">Petrotoga olearia DSM 13574</name>
    <dbReference type="NCBI Taxonomy" id="1122955"/>
    <lineage>
        <taxon>Bacteria</taxon>
        <taxon>Thermotogati</taxon>
        <taxon>Thermotogota</taxon>
        <taxon>Thermotogae</taxon>
        <taxon>Petrotogales</taxon>
        <taxon>Petrotogaceae</taxon>
        <taxon>Petrotoga</taxon>
    </lineage>
</organism>
<dbReference type="OrthoDB" id="9801978at2"/>
<keyword evidence="8 10" id="KW-0131">Cell cycle</keyword>
<dbReference type="InterPro" id="IPR005863">
    <property type="entry name" value="UDP-N-AcMur_synth"/>
</dbReference>
<dbReference type="GO" id="GO:0047480">
    <property type="term" value="F:UDP-N-acetylmuramoyl-tripeptide-D-alanyl-D-alanine ligase activity"/>
    <property type="evidence" value="ECO:0007669"/>
    <property type="project" value="UniProtKB-EC"/>
</dbReference>
<keyword evidence="5" id="KW-0067">ATP-binding</keyword>
<keyword evidence="2" id="KW-0436">Ligase</keyword>
<dbReference type="GO" id="GO:0005524">
    <property type="term" value="F:ATP binding"/>
    <property type="evidence" value="ECO:0007669"/>
    <property type="project" value="UniProtKB-KW"/>
</dbReference>
<dbReference type="SUPFAM" id="SSF53623">
    <property type="entry name" value="MurD-like peptide ligases, catalytic domain"/>
    <property type="match status" value="1"/>
</dbReference>
<dbReference type="RefSeq" id="WP_103066280.1">
    <property type="nucleotide sequence ID" value="NZ_AZRL01000003.1"/>
</dbReference>
<dbReference type="GO" id="GO:0008360">
    <property type="term" value="P:regulation of cell shape"/>
    <property type="evidence" value="ECO:0007669"/>
    <property type="project" value="UniProtKB-KW"/>
</dbReference>
<evidence type="ECO:0000256" key="6">
    <source>
        <dbReference type="ARBA" id="ARBA00022960"/>
    </source>
</evidence>
<evidence type="ECO:0000256" key="10">
    <source>
        <dbReference type="RuleBase" id="RU004136"/>
    </source>
</evidence>
<keyword evidence="6 10" id="KW-0133">Cell shape</keyword>
<comment type="function">
    <text evidence="10">Involved in cell wall formation. Catalyzes the final step in the synthesis of UDP-N-acetylmuramoyl-pentapeptide, the precursor of murein.</text>
</comment>
<feature type="domain" description="Mur ligase central" evidence="13">
    <location>
        <begin position="92"/>
        <end position="244"/>
    </location>
</feature>
<evidence type="ECO:0000256" key="1">
    <source>
        <dbReference type="ARBA" id="ARBA00022490"/>
    </source>
</evidence>
<evidence type="ECO:0000256" key="4">
    <source>
        <dbReference type="ARBA" id="ARBA00022741"/>
    </source>
</evidence>
<keyword evidence="1" id="KW-0963">Cytoplasm</keyword>
<dbReference type="GO" id="GO:0071555">
    <property type="term" value="P:cell wall organization"/>
    <property type="evidence" value="ECO:0007669"/>
    <property type="project" value="UniProtKB-KW"/>
</dbReference>
<dbReference type="EMBL" id="AZRL01000003">
    <property type="protein sequence ID" value="PNR98127.1"/>
    <property type="molecule type" value="Genomic_DNA"/>
</dbReference>
<keyword evidence="7 10" id="KW-0573">Peptidoglycan synthesis</keyword>
<sequence length="430" mass="49534">MLERLKYKGHNFQIDSRKVNEGDVFLCLKGEKTDGHLFINDALKNGASYVIVEKDVVDFPKEKIIKVNSVLEEMLISASTLINENAKLKIGITGSTGKTTTKECLYYLLLAYFKTFRNEMNLNTEIGIPLSILNNYNNEETVILEEGLRKKGDLEFLSRYFNLDVAIITNVGASHLEFLDSLETVAEEKMKITSNMDKGVLIINGDYSLLKELAPKHLNQLTFGTKDENDAVLKSFEYNENHTTTFYARILQEDLMVTLNHYWSEGQILDLLSGLLLLRFIDLPVDPYYLFNINIPQDRFQTIKRGNLLIVNDSYNASYESFKSAFNSIKKWNLSPKIIIMGEIKELGKYSEEYHIKVITEALNIFDRIYFYDPQENFTYLSNDKVTFFKELKKIDEIISNTTKGVIYIKGSNTTGINKYLKESDLIWKD</sequence>
<keyword evidence="3 10" id="KW-0132">Cell division</keyword>
<feature type="domain" description="Mur ligase C-terminal" evidence="12">
    <location>
        <begin position="299"/>
        <end position="375"/>
    </location>
</feature>
<dbReference type="InterPro" id="IPR013221">
    <property type="entry name" value="Mur_ligase_cen"/>
</dbReference>
<evidence type="ECO:0000259" key="11">
    <source>
        <dbReference type="Pfam" id="PF01225"/>
    </source>
</evidence>
<evidence type="ECO:0000313" key="14">
    <source>
        <dbReference type="EMBL" id="PNR98127.1"/>
    </source>
</evidence>